<evidence type="ECO:0000313" key="2">
    <source>
        <dbReference type="EMBL" id="MBP1924555.1"/>
    </source>
</evidence>
<reference evidence="2 3" key="1">
    <citation type="submission" date="2021-03" db="EMBL/GenBank/DDBJ databases">
        <title>Genomic Encyclopedia of Type Strains, Phase IV (KMG-IV): sequencing the most valuable type-strain genomes for metagenomic binning, comparative biology and taxonomic classification.</title>
        <authorList>
            <person name="Goeker M."/>
        </authorList>
    </citation>
    <scope>NUCLEOTIDE SEQUENCE [LARGE SCALE GENOMIC DNA]</scope>
    <source>
        <strain evidence="2 3">DSM 24004</strain>
    </source>
</reference>
<sequence>MLLKSRDIAYLGVLLGLNQLFIILSSIIETNTIILFAAAALIVGIIIVEFGGKAGALFYIASCLLGFFLTFNKVEIITYIIFFGMYSLVKYLIEIKIDNVIVQSLIKLVYFNVSLLAMYLVIRMFINLKIFWWMILGAQILFFIYDYAFTKFINYYIDKIKPKVRK</sequence>
<dbReference type="RefSeq" id="WP_209510306.1">
    <property type="nucleotide sequence ID" value="NZ_JAGGKS010000001.1"/>
</dbReference>
<dbReference type="EMBL" id="JAGGKS010000001">
    <property type="protein sequence ID" value="MBP1924555.1"/>
    <property type="molecule type" value="Genomic_DNA"/>
</dbReference>
<comment type="caution">
    <text evidence="2">The sequence shown here is derived from an EMBL/GenBank/DDBJ whole genome shotgun (WGS) entry which is preliminary data.</text>
</comment>
<feature type="transmembrane region" description="Helical" evidence="1">
    <location>
        <begin position="54"/>
        <end position="70"/>
    </location>
</feature>
<protein>
    <recommendedName>
        <fullName evidence="4">Rod shape-determining protein MreD</fullName>
    </recommendedName>
</protein>
<feature type="transmembrane region" description="Helical" evidence="1">
    <location>
        <begin position="20"/>
        <end position="47"/>
    </location>
</feature>
<feature type="transmembrane region" description="Helical" evidence="1">
    <location>
        <begin position="76"/>
        <end position="93"/>
    </location>
</feature>
<keyword evidence="1" id="KW-0472">Membrane</keyword>
<feature type="transmembrane region" description="Helical" evidence="1">
    <location>
        <begin position="132"/>
        <end position="157"/>
    </location>
</feature>
<keyword evidence="1" id="KW-0812">Transmembrane</keyword>
<name>A0ABS4GAY2_9FIRM</name>
<accession>A0ABS4GAY2</accession>
<keyword evidence="1" id="KW-1133">Transmembrane helix</keyword>
<proteinExistence type="predicted"/>
<evidence type="ECO:0000313" key="3">
    <source>
        <dbReference type="Proteomes" id="UP001519342"/>
    </source>
</evidence>
<keyword evidence="3" id="KW-1185">Reference proteome</keyword>
<feature type="transmembrane region" description="Helical" evidence="1">
    <location>
        <begin position="105"/>
        <end position="126"/>
    </location>
</feature>
<gene>
    <name evidence="2" type="ORF">J2Z76_000408</name>
</gene>
<evidence type="ECO:0000256" key="1">
    <source>
        <dbReference type="SAM" id="Phobius"/>
    </source>
</evidence>
<organism evidence="2 3">
    <name type="scientific">Sedimentibacter acidaminivorans</name>
    <dbReference type="NCBI Taxonomy" id="913099"/>
    <lineage>
        <taxon>Bacteria</taxon>
        <taxon>Bacillati</taxon>
        <taxon>Bacillota</taxon>
        <taxon>Tissierellia</taxon>
        <taxon>Sedimentibacter</taxon>
    </lineage>
</organism>
<dbReference type="Proteomes" id="UP001519342">
    <property type="component" value="Unassembled WGS sequence"/>
</dbReference>
<evidence type="ECO:0008006" key="4">
    <source>
        <dbReference type="Google" id="ProtNLM"/>
    </source>
</evidence>